<dbReference type="EMBL" id="CP138335">
    <property type="protein sequence ID" value="XBW07434.1"/>
    <property type="molecule type" value="Genomic_DNA"/>
</dbReference>
<evidence type="ECO:0000256" key="3">
    <source>
        <dbReference type="ARBA" id="ARBA00022741"/>
    </source>
</evidence>
<evidence type="ECO:0000259" key="10">
    <source>
        <dbReference type="Pfam" id="PF06470"/>
    </source>
</evidence>
<evidence type="ECO:0000256" key="6">
    <source>
        <dbReference type="ARBA" id="ARBA00023125"/>
    </source>
</evidence>
<dbReference type="Gene3D" id="3.40.50.300">
    <property type="entry name" value="P-loop containing nucleotide triphosphate hydrolases"/>
    <property type="match status" value="2"/>
</dbReference>
<dbReference type="HAMAP" id="MF_01894">
    <property type="entry name" value="Smc_prok"/>
    <property type="match status" value="1"/>
</dbReference>
<sequence length="1181" mass="130053">MHLKTLTIRGFKSFATATTLRLEPGITCIVGPNGSGKSNVVDALTWVMGEQGAKSLRGANMADVIFAGTAARPALGRAQVELTIDNSDGRLPIDYAEVTIARTLFRGGGSEYTINGASARLLDVQELLSDTGMGKQMHVIVGQGQLDAVLRATPEERREFIDEAAGVLKHRRRKERALRKLGAMDADLLRVLDLTEEIRRQLRPLARQAKAARAAAGIQDRIQRAQLHLLVDDLLQTGRRLEVDQQQVRRLRADEAAREEAVHRLDRDLREVEEAANELGRQLEQATELAHQFDSLQERLHSILTLTQERLAQLGTPAAAVSEAAVALAEEKAAEAERARGEQAEVVERARQAVAAAESERREVESQQAELAREIRQAEQQAAQRQAALQRVREREIQTRSRVAALQEALDAARLRFDQARERLVQAQTQLKAATPGAPDQEQLPRVRAELTEADLGVEAARAQLEQAQDQQRGAQAELARWQARREALGQTVESSARAQAHEAYPLLLPAGSEQPARMDQRLRVSRGWEKALSALLSQWEQAAVIAPSPQPAQVVEAVGAASAVAAVFADSAPAQPESAPPRDADQEWSALEVVRADQLLAPALAELLADAWVCATVAQATELLAANPQAQRVATADGTVLTRHSVRGPDQSTPSLLELRSHWEDAGERAEAARRELDRATAAVASARTALTDATAAQAELKTRVRAAEEEQARLARAHSQLEAQVEAAAEAHTRSEAEVSAAGERLGVATEELERAQADAARAAEPEVPDPLPDLRSQADALTRAQQQAAAGELEAKLAFGTAQEQLRSAQRQADAFRSRWEQLQVDRAQGLEQEERRQRRAQRLERLRQRSHEARERARIHARQAADGREQLSQRVATLRSQREDLAERLERERWEQVAVSEERQQAEVAIAGTKLQHDRAREELLAQVELDPEHPDPDSRLAELTETYGPHQPVVDAEGNSEPYVRERVSAELQAAQAELARLGVVNPLAVKEYEALEARHQFLVDQVADLRKSKADLLAIIKEVDERVRLAFQEAFADTQARFAQVFATLFPGGKGELSLTDPDDPLTTGVEIYARPAGKRVTRLSLLSGGERSLAALAYLVAIFRARPSPFYVMDEVEAALDDLNLSRVLQVMEELRADSQLIMVTHQKRTMEIADALYGVTMREGMTKVVSHKL</sequence>
<proteinExistence type="inferred from homology"/>
<comment type="domain">
    <text evidence="7">Contains large globular domains required for ATP hydrolysis at each terminus and a third globular domain forming a flexible hinge near the middle of the molecule. These domains are separated by coiled-coil structures.</text>
</comment>
<accession>A0AAU7V610</accession>
<dbReference type="PIRSF" id="PIRSF005719">
    <property type="entry name" value="SMC"/>
    <property type="match status" value="1"/>
</dbReference>
<dbReference type="GO" id="GO:0006260">
    <property type="term" value="P:DNA replication"/>
    <property type="evidence" value="ECO:0007669"/>
    <property type="project" value="UniProtKB-UniRule"/>
</dbReference>
<comment type="subunit">
    <text evidence="7">Homodimer.</text>
</comment>
<dbReference type="InterPro" id="IPR036277">
    <property type="entry name" value="SMC_hinge_sf"/>
</dbReference>
<keyword evidence="2 7" id="KW-0963">Cytoplasm</keyword>
<dbReference type="InterPro" id="IPR011890">
    <property type="entry name" value="SMC_prok"/>
</dbReference>
<dbReference type="InterPro" id="IPR027417">
    <property type="entry name" value="P-loop_NTPase"/>
</dbReference>
<comment type="similarity">
    <text evidence="7">Belongs to the SMC family.</text>
</comment>
<dbReference type="GO" id="GO:0007059">
    <property type="term" value="P:chromosome segregation"/>
    <property type="evidence" value="ECO:0007669"/>
    <property type="project" value="UniProtKB-UniRule"/>
</dbReference>
<evidence type="ECO:0000256" key="8">
    <source>
        <dbReference type="SAM" id="MobiDB-lite"/>
    </source>
</evidence>
<feature type="domain" description="RecF/RecN/SMC N-terminal" evidence="9">
    <location>
        <begin position="2"/>
        <end position="1173"/>
    </location>
</feature>
<dbReference type="GO" id="GO:0003677">
    <property type="term" value="F:DNA binding"/>
    <property type="evidence" value="ECO:0007669"/>
    <property type="project" value="UniProtKB-UniRule"/>
</dbReference>
<dbReference type="RefSeq" id="WP_350257640.1">
    <property type="nucleotide sequence ID" value="NZ_CP138335.1"/>
</dbReference>
<feature type="coiled-coil region" evidence="7">
    <location>
        <begin position="671"/>
        <end position="740"/>
    </location>
</feature>
<dbReference type="PANTHER" id="PTHR43977">
    <property type="entry name" value="STRUCTURAL MAINTENANCE OF CHROMOSOMES PROTEIN 3"/>
    <property type="match status" value="1"/>
</dbReference>
<dbReference type="AlphaFoldDB" id="A0AAU7V610"/>
<evidence type="ECO:0000256" key="5">
    <source>
        <dbReference type="ARBA" id="ARBA00023054"/>
    </source>
</evidence>
<dbReference type="NCBIfam" id="TIGR02168">
    <property type="entry name" value="SMC_prok_B"/>
    <property type="match status" value="1"/>
</dbReference>
<dbReference type="FunFam" id="3.40.50.300:FF:000901">
    <property type="entry name" value="Chromosome partition protein Smc"/>
    <property type="match status" value="1"/>
</dbReference>
<evidence type="ECO:0000256" key="1">
    <source>
        <dbReference type="ARBA" id="ARBA00004496"/>
    </source>
</evidence>
<protein>
    <recommendedName>
        <fullName evidence="7">Chromosome partition protein Smc</fullName>
    </recommendedName>
</protein>
<dbReference type="Gene3D" id="3.30.70.1620">
    <property type="match status" value="1"/>
</dbReference>
<keyword evidence="4 7" id="KW-0067">ATP-binding</keyword>
<evidence type="ECO:0000256" key="4">
    <source>
        <dbReference type="ARBA" id="ARBA00022840"/>
    </source>
</evidence>
<comment type="function">
    <text evidence="7">Required for chromosome condensation and partitioning.</text>
</comment>
<dbReference type="SUPFAM" id="SSF75553">
    <property type="entry name" value="Smc hinge domain"/>
    <property type="match status" value="1"/>
</dbReference>
<dbReference type="InterPro" id="IPR003395">
    <property type="entry name" value="RecF/RecN/SMC_N"/>
</dbReference>
<keyword evidence="6 7" id="KW-0238">DNA-binding</keyword>
<dbReference type="SUPFAM" id="SSF52540">
    <property type="entry name" value="P-loop containing nucleoside triphosphate hydrolases"/>
    <property type="match status" value="1"/>
</dbReference>
<reference evidence="11" key="1">
    <citation type="submission" date="2023-11" db="EMBL/GenBank/DDBJ databases">
        <title>Scrofimicrobium hongkongense sp. nov., isolated from a patient with peritonitis.</title>
        <authorList>
            <person name="Lao H.Y."/>
            <person name="Wong A.Y.P."/>
            <person name="Ng T.L."/>
            <person name="Wong R.Y.L."/>
            <person name="Yau M.C.Y."/>
            <person name="Lam J.Y.W."/>
            <person name="Siu G.K.H."/>
        </authorList>
    </citation>
    <scope>NUCLEOTIDE SEQUENCE</scope>
    <source>
        <strain evidence="11">R131</strain>
    </source>
</reference>
<dbReference type="KEGG" id="sapp:SAC06_07230"/>
<dbReference type="GO" id="GO:0005524">
    <property type="term" value="F:ATP binding"/>
    <property type="evidence" value="ECO:0007669"/>
    <property type="project" value="UniProtKB-UniRule"/>
</dbReference>
<keyword evidence="3 7" id="KW-0547">Nucleotide-binding</keyword>
<feature type="region of interest" description="Disordered" evidence="8">
    <location>
        <begin position="848"/>
        <end position="878"/>
    </location>
</feature>
<dbReference type="GO" id="GO:0005694">
    <property type="term" value="C:chromosome"/>
    <property type="evidence" value="ECO:0007669"/>
    <property type="project" value="InterPro"/>
</dbReference>
<feature type="coiled-coil region" evidence="7">
    <location>
        <begin position="258"/>
        <end position="292"/>
    </location>
</feature>
<name>A0AAU7V610_9ACTO</name>
<evidence type="ECO:0000313" key="11">
    <source>
        <dbReference type="EMBL" id="XBW07434.1"/>
    </source>
</evidence>
<feature type="compositionally biased region" description="Basic and acidic residues" evidence="8">
    <location>
        <begin position="848"/>
        <end position="875"/>
    </location>
</feature>
<comment type="subcellular location">
    <subcellularLocation>
        <location evidence="1 7">Cytoplasm</location>
    </subcellularLocation>
</comment>
<keyword evidence="5 7" id="KW-0175">Coiled coil</keyword>
<evidence type="ECO:0000256" key="7">
    <source>
        <dbReference type="HAMAP-Rule" id="MF_01894"/>
    </source>
</evidence>
<gene>
    <name evidence="7 11" type="primary">smc</name>
    <name evidence="11" type="ORF">SAC06_07230</name>
</gene>
<dbReference type="GO" id="GO:0016887">
    <property type="term" value="F:ATP hydrolysis activity"/>
    <property type="evidence" value="ECO:0007669"/>
    <property type="project" value="InterPro"/>
</dbReference>
<dbReference type="GO" id="GO:0007062">
    <property type="term" value="P:sister chromatid cohesion"/>
    <property type="evidence" value="ECO:0007669"/>
    <property type="project" value="InterPro"/>
</dbReference>
<dbReference type="GO" id="GO:0005737">
    <property type="term" value="C:cytoplasm"/>
    <property type="evidence" value="ECO:0007669"/>
    <property type="project" value="UniProtKB-SubCell"/>
</dbReference>
<dbReference type="Pfam" id="PF02463">
    <property type="entry name" value="SMC_N"/>
    <property type="match status" value="1"/>
</dbReference>
<feature type="binding site" evidence="7">
    <location>
        <begin position="32"/>
        <end position="39"/>
    </location>
    <ligand>
        <name>ATP</name>
        <dbReference type="ChEBI" id="CHEBI:30616"/>
    </ligand>
</feature>
<feature type="domain" description="SMC hinge" evidence="10">
    <location>
        <begin position="523"/>
        <end position="624"/>
    </location>
</feature>
<evidence type="ECO:0000256" key="2">
    <source>
        <dbReference type="ARBA" id="ARBA00022490"/>
    </source>
</evidence>
<evidence type="ECO:0000259" key="9">
    <source>
        <dbReference type="Pfam" id="PF02463"/>
    </source>
</evidence>
<dbReference type="InterPro" id="IPR024704">
    <property type="entry name" value="SMC"/>
</dbReference>
<dbReference type="GO" id="GO:0030261">
    <property type="term" value="P:chromosome condensation"/>
    <property type="evidence" value="ECO:0007669"/>
    <property type="project" value="InterPro"/>
</dbReference>
<dbReference type="InterPro" id="IPR010935">
    <property type="entry name" value="SMC_hinge"/>
</dbReference>
<dbReference type="Pfam" id="PF06470">
    <property type="entry name" value="SMC_hinge"/>
    <property type="match status" value="1"/>
</dbReference>
<organism evidence="11">
    <name type="scientific">Scrofimicrobium appendicitidis</name>
    <dbReference type="NCBI Taxonomy" id="3079930"/>
    <lineage>
        <taxon>Bacteria</taxon>
        <taxon>Bacillati</taxon>
        <taxon>Actinomycetota</taxon>
        <taxon>Actinomycetes</taxon>
        <taxon>Actinomycetales</taxon>
        <taxon>Actinomycetaceae</taxon>
        <taxon>Scrofimicrobium</taxon>
    </lineage>
</organism>
<dbReference type="FunFam" id="3.40.50.300:FF:000984">
    <property type="entry name" value="Chromosome partition protein Smc"/>
    <property type="match status" value="1"/>
</dbReference>
<feature type="coiled-coil region" evidence="7">
    <location>
        <begin position="319"/>
        <end position="485"/>
    </location>
</feature>